<comment type="caution">
    <text evidence="2">The sequence shown here is derived from an EMBL/GenBank/DDBJ whole genome shotgun (WGS) entry which is preliminary data.</text>
</comment>
<dbReference type="InterPro" id="IPR052701">
    <property type="entry name" value="GAG_Ulvan_Degrading_Sulfatases"/>
</dbReference>
<dbReference type="CDD" id="cd16027">
    <property type="entry name" value="SGSH"/>
    <property type="match status" value="1"/>
</dbReference>
<dbReference type="Pfam" id="PF00884">
    <property type="entry name" value="Sulfatase"/>
    <property type="match status" value="1"/>
</dbReference>
<reference evidence="2 3" key="1">
    <citation type="submission" date="2020-03" db="EMBL/GenBank/DDBJ databases">
        <title>Cyclobacterium plantarum sp. nov., a marine bacterium isolated from a coastal-marine wetland.</title>
        <authorList>
            <person name="Sanchez-Porro C."/>
            <person name="Ventosa A."/>
            <person name="Amoozegar M."/>
        </authorList>
    </citation>
    <scope>NUCLEOTIDE SEQUENCE [LARGE SCALE GENOMIC DNA]</scope>
    <source>
        <strain evidence="2 3">GBPx2</strain>
    </source>
</reference>
<evidence type="ECO:0000313" key="2">
    <source>
        <dbReference type="EMBL" id="NHE57320.1"/>
    </source>
</evidence>
<evidence type="ECO:0000259" key="1">
    <source>
        <dbReference type="Pfam" id="PF00884"/>
    </source>
</evidence>
<dbReference type="Proteomes" id="UP000649799">
    <property type="component" value="Unassembled WGS sequence"/>
</dbReference>
<accession>A0ABX0HBF7</accession>
<dbReference type="PANTHER" id="PTHR43751">
    <property type="entry name" value="SULFATASE"/>
    <property type="match status" value="1"/>
</dbReference>
<dbReference type="InterPro" id="IPR000917">
    <property type="entry name" value="Sulfatase_N"/>
</dbReference>
<proteinExistence type="predicted"/>
<name>A0ABX0HBF7_9BACT</name>
<protein>
    <submittedName>
        <fullName evidence="2">Sulfatase</fullName>
    </submittedName>
</protein>
<dbReference type="PANTHER" id="PTHR43751:SF1">
    <property type="entry name" value="SULFATASE ATSG-RELATED"/>
    <property type="match status" value="1"/>
</dbReference>
<dbReference type="Gene3D" id="3.40.720.10">
    <property type="entry name" value="Alkaline Phosphatase, subunit A"/>
    <property type="match status" value="1"/>
</dbReference>
<dbReference type="InterPro" id="IPR017850">
    <property type="entry name" value="Alkaline_phosphatase_core_sf"/>
</dbReference>
<sequence>MLIKKNLNKFLLFLFILPLACQTREEEPKRPNILFAIADDLSYPHMGAYGTDWINTPGFDRVANDGLLFTRAYTPNAKCSPSRSIILTGRNSWQLEEAANHVPFFPSKFLSHVEVLGENGYFTGFTGKGWAPGNAGERNGEPRRLTGPRFSDLVLDPPTDQISRVDYAGNFKTFLDEKPEEEPFYFWYGSTEPHRAYEFGSGVALGGKSLDMIDQVPAFWPDNDSVRNDLLDYAFETEYFDRHLMDMLEELERRGELDNTLVIVTADNGMPFPRVKGQAYELSNHLPLAIMWGRGIQNPGRIIDDFVNFTDFSPTFLELAEIHPDSSGMAIMSGKSLVSIFNTDASGKTDPSRSRVLIGKERHDIGRPDDQGYPIRGIVTEEYTYIQNFETNRWPAGNPETGYLNTDGSPTKTVILNQRRVEGEEHFWNLSFGKRAAEELYDRQKDPLCLNNLALHPEYQNIKDNLAEQMVNQLKEQDDPRMFGNGDIFDDYEYAQESQRDFYTRFMEGESFNTGWVNDSDYEKDFEE</sequence>
<feature type="domain" description="Sulfatase N-terminal" evidence="1">
    <location>
        <begin position="31"/>
        <end position="321"/>
    </location>
</feature>
<dbReference type="SUPFAM" id="SSF53649">
    <property type="entry name" value="Alkaline phosphatase-like"/>
    <property type="match status" value="1"/>
</dbReference>
<keyword evidence="3" id="KW-1185">Reference proteome</keyword>
<organism evidence="2 3">
    <name type="scientific">Cyclobacterium plantarum</name>
    <dbReference type="NCBI Taxonomy" id="2716263"/>
    <lineage>
        <taxon>Bacteria</taxon>
        <taxon>Pseudomonadati</taxon>
        <taxon>Bacteroidota</taxon>
        <taxon>Cytophagia</taxon>
        <taxon>Cytophagales</taxon>
        <taxon>Cyclobacteriaceae</taxon>
        <taxon>Cyclobacterium</taxon>
    </lineage>
</organism>
<dbReference type="RefSeq" id="WP_166146754.1">
    <property type="nucleotide sequence ID" value="NZ_JAANYN010000004.1"/>
</dbReference>
<evidence type="ECO:0000313" key="3">
    <source>
        <dbReference type="Proteomes" id="UP000649799"/>
    </source>
</evidence>
<gene>
    <name evidence="2" type="ORF">G9Q97_10905</name>
</gene>
<dbReference type="EMBL" id="JAANYN010000004">
    <property type="protein sequence ID" value="NHE57320.1"/>
    <property type="molecule type" value="Genomic_DNA"/>
</dbReference>